<keyword evidence="5" id="KW-0804">Transcription</keyword>
<dbReference type="Proteomes" id="UP000199412">
    <property type="component" value="Unassembled WGS sequence"/>
</dbReference>
<organism evidence="7 8">
    <name type="scientific">Rhodospira trueperi</name>
    <dbReference type="NCBI Taxonomy" id="69960"/>
    <lineage>
        <taxon>Bacteria</taxon>
        <taxon>Pseudomonadati</taxon>
        <taxon>Pseudomonadota</taxon>
        <taxon>Alphaproteobacteria</taxon>
        <taxon>Rhodospirillales</taxon>
        <taxon>Rhodospirillaceae</taxon>
        <taxon>Rhodospira</taxon>
    </lineage>
</organism>
<keyword evidence="3" id="KW-0805">Transcription regulation</keyword>
<evidence type="ECO:0000256" key="2">
    <source>
        <dbReference type="ARBA" id="ARBA00022898"/>
    </source>
</evidence>
<dbReference type="GO" id="GO:0008483">
    <property type="term" value="F:transaminase activity"/>
    <property type="evidence" value="ECO:0007669"/>
    <property type="project" value="UniProtKB-KW"/>
</dbReference>
<proteinExistence type="inferred from homology"/>
<dbReference type="PANTHER" id="PTHR46577:SF1">
    <property type="entry name" value="HTH-TYPE TRANSCRIPTIONAL REGULATORY PROTEIN GABR"/>
    <property type="match status" value="1"/>
</dbReference>
<dbReference type="OrthoDB" id="9804020at2"/>
<dbReference type="GO" id="GO:0003677">
    <property type="term" value="F:DNA binding"/>
    <property type="evidence" value="ECO:0007669"/>
    <property type="project" value="UniProtKB-KW"/>
</dbReference>
<gene>
    <name evidence="7" type="ORF">SAMN05421720_101324</name>
</gene>
<evidence type="ECO:0000256" key="5">
    <source>
        <dbReference type="ARBA" id="ARBA00023163"/>
    </source>
</evidence>
<dbReference type="GO" id="GO:0003700">
    <property type="term" value="F:DNA-binding transcription factor activity"/>
    <property type="evidence" value="ECO:0007669"/>
    <property type="project" value="InterPro"/>
</dbReference>
<evidence type="ECO:0000259" key="6">
    <source>
        <dbReference type="PROSITE" id="PS50949"/>
    </source>
</evidence>
<dbReference type="SMART" id="SM00345">
    <property type="entry name" value="HTH_GNTR"/>
    <property type="match status" value="1"/>
</dbReference>
<evidence type="ECO:0000256" key="4">
    <source>
        <dbReference type="ARBA" id="ARBA00023125"/>
    </source>
</evidence>
<dbReference type="AlphaFoldDB" id="A0A1G6WZU2"/>
<protein>
    <submittedName>
        <fullName evidence="7">DNA-binding transcriptional regulator, MocR family, contains an aminotransferase domain</fullName>
    </submittedName>
</protein>
<dbReference type="InterPro" id="IPR051446">
    <property type="entry name" value="HTH_trans_reg/aminotransferase"/>
</dbReference>
<dbReference type="InterPro" id="IPR036388">
    <property type="entry name" value="WH-like_DNA-bd_sf"/>
</dbReference>
<keyword evidence="2" id="KW-0663">Pyridoxal phosphate</keyword>
<keyword evidence="4 7" id="KW-0238">DNA-binding</keyword>
<accession>A0A1G6WZU2</accession>
<dbReference type="RefSeq" id="WP_092781085.1">
    <property type="nucleotide sequence ID" value="NZ_FNAP01000001.1"/>
</dbReference>
<dbReference type="Gene3D" id="3.90.1150.10">
    <property type="entry name" value="Aspartate Aminotransferase, domain 1"/>
    <property type="match status" value="1"/>
</dbReference>
<keyword evidence="8" id="KW-1185">Reference proteome</keyword>
<dbReference type="PROSITE" id="PS50949">
    <property type="entry name" value="HTH_GNTR"/>
    <property type="match status" value="1"/>
</dbReference>
<dbReference type="InterPro" id="IPR000524">
    <property type="entry name" value="Tscrpt_reg_HTH_GntR"/>
</dbReference>
<evidence type="ECO:0000256" key="3">
    <source>
        <dbReference type="ARBA" id="ARBA00023015"/>
    </source>
</evidence>
<evidence type="ECO:0000313" key="8">
    <source>
        <dbReference type="Proteomes" id="UP000199412"/>
    </source>
</evidence>
<dbReference type="InterPro" id="IPR036390">
    <property type="entry name" value="WH_DNA-bd_sf"/>
</dbReference>
<reference evidence="7 8" key="1">
    <citation type="submission" date="2016-10" db="EMBL/GenBank/DDBJ databases">
        <authorList>
            <person name="de Groot N.N."/>
        </authorList>
    </citation>
    <scope>NUCLEOTIDE SEQUENCE [LARGE SCALE GENOMIC DNA]</scope>
    <source>
        <strain evidence="7 8">ATCC 700224</strain>
    </source>
</reference>
<dbReference type="CDD" id="cd00609">
    <property type="entry name" value="AAT_like"/>
    <property type="match status" value="1"/>
</dbReference>
<dbReference type="CDD" id="cd07377">
    <property type="entry name" value="WHTH_GntR"/>
    <property type="match status" value="1"/>
</dbReference>
<dbReference type="InterPro" id="IPR015421">
    <property type="entry name" value="PyrdxlP-dep_Trfase_major"/>
</dbReference>
<dbReference type="InterPro" id="IPR015422">
    <property type="entry name" value="PyrdxlP-dep_Trfase_small"/>
</dbReference>
<dbReference type="Gene3D" id="1.10.10.10">
    <property type="entry name" value="Winged helix-like DNA-binding domain superfamily/Winged helix DNA-binding domain"/>
    <property type="match status" value="1"/>
</dbReference>
<dbReference type="PANTHER" id="PTHR46577">
    <property type="entry name" value="HTH-TYPE TRANSCRIPTIONAL REGULATORY PROTEIN GABR"/>
    <property type="match status" value="1"/>
</dbReference>
<dbReference type="InterPro" id="IPR015424">
    <property type="entry name" value="PyrdxlP-dep_Trfase"/>
</dbReference>
<evidence type="ECO:0000256" key="1">
    <source>
        <dbReference type="ARBA" id="ARBA00005384"/>
    </source>
</evidence>
<dbReference type="GO" id="GO:0030170">
    <property type="term" value="F:pyridoxal phosphate binding"/>
    <property type="evidence" value="ECO:0007669"/>
    <property type="project" value="InterPro"/>
</dbReference>
<dbReference type="Gene3D" id="3.40.640.10">
    <property type="entry name" value="Type I PLP-dependent aspartate aminotransferase-like (Major domain)"/>
    <property type="match status" value="1"/>
</dbReference>
<dbReference type="Pfam" id="PF00155">
    <property type="entry name" value="Aminotran_1_2"/>
    <property type="match status" value="1"/>
</dbReference>
<feature type="domain" description="HTH gntR-type" evidence="6">
    <location>
        <begin position="15"/>
        <end position="83"/>
    </location>
</feature>
<sequence>MAEAEWRPRALDPGAPVYRAIADALEEDLSAGRLAPGTRLPTHRALAESLGVTVTTVTRAYAEAGRRGLTSGTVGRGTFVRAPGIGAFGSALELRIPAPPSEAPVRADRPAAVDMGPNLPVEVGADILLAATLRDLADAPADLGPLLAYQADIGMPRHREAGARWVGLVGYAVDPGSIVVTAGVQHALTVALMTLARPGDSVLCGTLTFPGLKLVAERQGLKLVGVPLDDDGLIPEALEDAAKRSGALVLFGVPTMQNPLAVTSSPARREALAEIIARRRMWLIEDDIYGLIPGERPPPIATMIPDRTVFLSGTSKVLAPGLRTGFAVVPEPLRGRFGASVRSSLWMAPPLMVEMTARWILNGQAGRLIQAQRQAVSVRRTLAEEALRDLPWTSGPGSFHLWLPVSAPWRAEGFRDALAARGVLVLAASTFHVGPEAVPEGVRLCLGAESDPARLRRALDIVREVLEAGPEAHLTMP</sequence>
<dbReference type="SUPFAM" id="SSF46785">
    <property type="entry name" value="Winged helix' DNA-binding domain"/>
    <property type="match status" value="1"/>
</dbReference>
<evidence type="ECO:0000313" key="7">
    <source>
        <dbReference type="EMBL" id="SDD71314.1"/>
    </source>
</evidence>
<dbReference type="EMBL" id="FNAP01000001">
    <property type="protein sequence ID" value="SDD71314.1"/>
    <property type="molecule type" value="Genomic_DNA"/>
</dbReference>
<keyword evidence="7" id="KW-0032">Aminotransferase</keyword>
<comment type="similarity">
    <text evidence="1">In the C-terminal section; belongs to the class-I pyridoxal-phosphate-dependent aminotransferase family.</text>
</comment>
<dbReference type="STRING" id="69960.SAMN05421720_101324"/>
<keyword evidence="7" id="KW-0808">Transferase</keyword>
<dbReference type="SUPFAM" id="SSF53383">
    <property type="entry name" value="PLP-dependent transferases"/>
    <property type="match status" value="1"/>
</dbReference>
<name>A0A1G6WZU2_9PROT</name>
<dbReference type="Pfam" id="PF00392">
    <property type="entry name" value="GntR"/>
    <property type="match status" value="1"/>
</dbReference>
<dbReference type="InterPro" id="IPR004839">
    <property type="entry name" value="Aminotransferase_I/II_large"/>
</dbReference>